<sequence length="518" mass="58975">MLIIQCITAILAILSTQIEGAKILGIFWTPGKSHHMAGSPLLMELARRGHDVHLISSFNDKNVDIPTYKQDLLTGIVGEFDIFMNSNISMIRHISEIWSLNKKLVARFWQNKPIQELIKNRPKYDVVVVLAFFNDYTLSIGKLLDAPVIVFSAMGTNAINSQFVANPNLPYESTKALNNYFGNLLDRFRIVTFNSLFHVISKYIVHPIQEKASHEYLPEMPNMNELINNVSLVLVNSHFTLEPSRPYVPNMILIGGYYMQNVKPLPPNLKHFLDSATEGAILFSMGSALKIENSFRKDQKEAILKVFSKLAPMKIVFKSEIDFPVVPKNVMISNWLPQNDVLAHPNIKLFISHCGRGGLTEAVTHGVPILGIPFFADQNENVDFASEAGFAIKLKPKDLTQETFDSTLKELLSNPKYAANVKKRSSILREQPIKPMDNAIWWVEHIIEHKGGEHLRNTAMDLAWYQLYMVDIMLFCLVFSSICLCVFFFTSRWLLRKIYRSFCSSKLNKEAVHKKKTN</sequence>
<dbReference type="GO" id="GO:0015020">
    <property type="term" value="F:glucuronosyltransferase activity"/>
    <property type="evidence" value="ECO:0007669"/>
    <property type="project" value="UniProtKB-EC"/>
</dbReference>
<dbReference type="EMBL" id="JARQZJ010000127">
    <property type="protein sequence ID" value="KAK9891307.1"/>
    <property type="molecule type" value="Genomic_DNA"/>
</dbReference>
<evidence type="ECO:0000256" key="4">
    <source>
        <dbReference type="RuleBase" id="RU003718"/>
    </source>
</evidence>
<dbReference type="InterPro" id="IPR035595">
    <property type="entry name" value="UDP_glycos_trans_CS"/>
</dbReference>
<dbReference type="PANTHER" id="PTHR48043:SF159">
    <property type="entry name" value="EG:EG0003.4 PROTEIN-RELATED"/>
    <property type="match status" value="1"/>
</dbReference>
<evidence type="ECO:0000313" key="7">
    <source>
        <dbReference type="Proteomes" id="UP001431783"/>
    </source>
</evidence>
<evidence type="ECO:0000313" key="6">
    <source>
        <dbReference type="EMBL" id="KAK9891307.1"/>
    </source>
</evidence>
<dbReference type="SUPFAM" id="SSF53756">
    <property type="entry name" value="UDP-Glycosyltransferase/glycogen phosphorylase"/>
    <property type="match status" value="1"/>
</dbReference>
<protein>
    <recommendedName>
        <fullName evidence="5">UDP-glucuronosyltransferase</fullName>
        <ecNumber evidence="5">2.4.1.17</ecNumber>
    </recommendedName>
</protein>
<feature type="signal peptide" evidence="5">
    <location>
        <begin position="1"/>
        <end position="20"/>
    </location>
</feature>
<dbReference type="EC" id="2.4.1.17" evidence="5"/>
<proteinExistence type="inferred from homology"/>
<evidence type="ECO:0000256" key="5">
    <source>
        <dbReference type="RuleBase" id="RU362059"/>
    </source>
</evidence>
<dbReference type="PANTHER" id="PTHR48043">
    <property type="entry name" value="EG:EG0003.4 PROTEIN-RELATED"/>
    <property type="match status" value="1"/>
</dbReference>
<evidence type="ECO:0000256" key="1">
    <source>
        <dbReference type="ARBA" id="ARBA00009995"/>
    </source>
</evidence>
<keyword evidence="3 4" id="KW-0808">Transferase</keyword>
<comment type="similarity">
    <text evidence="1 4">Belongs to the UDP-glycosyltransferase family.</text>
</comment>
<comment type="subcellular location">
    <subcellularLocation>
        <location evidence="5">Membrane</location>
        <topology evidence="5">Single-pass membrane protein</topology>
    </subcellularLocation>
</comment>
<gene>
    <name evidence="6" type="ORF">WA026_013614</name>
</gene>
<dbReference type="Gene3D" id="3.40.50.2000">
    <property type="entry name" value="Glycogen Phosphorylase B"/>
    <property type="match status" value="1"/>
</dbReference>
<evidence type="ECO:0000256" key="2">
    <source>
        <dbReference type="ARBA" id="ARBA00022676"/>
    </source>
</evidence>
<reference evidence="6 7" key="1">
    <citation type="submission" date="2023-03" db="EMBL/GenBank/DDBJ databases">
        <title>Genome insight into feeding habits of ladybird beetles.</title>
        <authorList>
            <person name="Li H.-S."/>
            <person name="Huang Y.-H."/>
            <person name="Pang H."/>
        </authorList>
    </citation>
    <scope>NUCLEOTIDE SEQUENCE [LARGE SCALE GENOMIC DNA]</scope>
    <source>
        <strain evidence="6">SYSU_2023b</strain>
        <tissue evidence="6">Whole body</tissue>
    </source>
</reference>
<keyword evidence="2 4" id="KW-0328">Glycosyltransferase</keyword>
<keyword evidence="5" id="KW-1133">Transmembrane helix</keyword>
<evidence type="ECO:0000256" key="3">
    <source>
        <dbReference type="ARBA" id="ARBA00022679"/>
    </source>
</evidence>
<keyword evidence="5" id="KW-0812">Transmembrane</keyword>
<keyword evidence="5" id="KW-0472">Membrane</keyword>
<dbReference type="GO" id="GO:0016020">
    <property type="term" value="C:membrane"/>
    <property type="evidence" value="ECO:0007669"/>
    <property type="project" value="UniProtKB-SubCell"/>
</dbReference>
<dbReference type="FunFam" id="3.40.50.2000:FF:000050">
    <property type="entry name" value="UDP-glucuronosyltransferase"/>
    <property type="match status" value="1"/>
</dbReference>
<name>A0AAW1VEI2_9CUCU</name>
<dbReference type="CDD" id="cd03784">
    <property type="entry name" value="GT1_Gtf-like"/>
    <property type="match status" value="1"/>
</dbReference>
<dbReference type="InterPro" id="IPR002213">
    <property type="entry name" value="UDP_glucos_trans"/>
</dbReference>
<dbReference type="InterPro" id="IPR050271">
    <property type="entry name" value="UDP-glycosyltransferase"/>
</dbReference>
<keyword evidence="5" id="KW-0732">Signal</keyword>
<organism evidence="6 7">
    <name type="scientific">Henosepilachna vigintioctopunctata</name>
    <dbReference type="NCBI Taxonomy" id="420089"/>
    <lineage>
        <taxon>Eukaryota</taxon>
        <taxon>Metazoa</taxon>
        <taxon>Ecdysozoa</taxon>
        <taxon>Arthropoda</taxon>
        <taxon>Hexapoda</taxon>
        <taxon>Insecta</taxon>
        <taxon>Pterygota</taxon>
        <taxon>Neoptera</taxon>
        <taxon>Endopterygota</taxon>
        <taxon>Coleoptera</taxon>
        <taxon>Polyphaga</taxon>
        <taxon>Cucujiformia</taxon>
        <taxon>Coccinelloidea</taxon>
        <taxon>Coccinellidae</taxon>
        <taxon>Epilachninae</taxon>
        <taxon>Epilachnini</taxon>
        <taxon>Henosepilachna</taxon>
    </lineage>
</organism>
<dbReference type="Proteomes" id="UP001431783">
    <property type="component" value="Unassembled WGS sequence"/>
</dbReference>
<dbReference type="AlphaFoldDB" id="A0AAW1VEI2"/>
<feature type="transmembrane region" description="Helical" evidence="5">
    <location>
        <begin position="464"/>
        <end position="490"/>
    </location>
</feature>
<accession>A0AAW1VEI2</accession>
<comment type="caution">
    <text evidence="6">The sequence shown here is derived from an EMBL/GenBank/DDBJ whole genome shotgun (WGS) entry which is preliminary data.</text>
</comment>
<keyword evidence="7" id="KW-1185">Reference proteome</keyword>
<dbReference type="Pfam" id="PF00201">
    <property type="entry name" value="UDPGT"/>
    <property type="match status" value="1"/>
</dbReference>
<feature type="chain" id="PRO_5043103044" description="UDP-glucuronosyltransferase" evidence="5">
    <location>
        <begin position="21"/>
        <end position="518"/>
    </location>
</feature>
<dbReference type="PROSITE" id="PS00375">
    <property type="entry name" value="UDPGT"/>
    <property type="match status" value="1"/>
</dbReference>
<comment type="catalytic activity">
    <reaction evidence="5">
        <text>glucuronate acceptor + UDP-alpha-D-glucuronate = acceptor beta-D-glucuronoside + UDP + H(+)</text>
        <dbReference type="Rhea" id="RHEA:21032"/>
        <dbReference type="ChEBI" id="CHEBI:15378"/>
        <dbReference type="ChEBI" id="CHEBI:58052"/>
        <dbReference type="ChEBI" id="CHEBI:58223"/>
        <dbReference type="ChEBI" id="CHEBI:132367"/>
        <dbReference type="ChEBI" id="CHEBI:132368"/>
        <dbReference type="EC" id="2.4.1.17"/>
    </reaction>
</comment>